<comment type="caution">
    <text evidence="2">The sequence shown here is derived from an EMBL/GenBank/DDBJ whole genome shotgun (WGS) entry which is preliminary data.</text>
</comment>
<dbReference type="AlphaFoldDB" id="I3IR52"/>
<feature type="transmembrane region" description="Helical" evidence="1">
    <location>
        <begin position="350"/>
        <end position="370"/>
    </location>
</feature>
<evidence type="ECO:0000313" key="3">
    <source>
        <dbReference type="Proteomes" id="UP000002985"/>
    </source>
</evidence>
<dbReference type="Gene3D" id="3.30.1490.300">
    <property type="match status" value="1"/>
</dbReference>
<evidence type="ECO:0000256" key="1">
    <source>
        <dbReference type="SAM" id="Phobius"/>
    </source>
</evidence>
<protein>
    <submittedName>
        <fullName evidence="2">Uncharacterized protein</fullName>
    </submittedName>
</protein>
<keyword evidence="1" id="KW-1133">Transmembrane helix</keyword>
<dbReference type="InterPro" id="IPR005883">
    <property type="entry name" value="PilM"/>
</dbReference>
<keyword evidence="3" id="KW-1185">Reference proteome</keyword>
<evidence type="ECO:0000313" key="2">
    <source>
        <dbReference type="EMBL" id="GAB64197.1"/>
    </source>
</evidence>
<gene>
    <name evidence="2" type="ORF">KSU1_D0888</name>
</gene>
<dbReference type="Gene3D" id="3.30.420.40">
    <property type="match status" value="1"/>
</dbReference>
<keyword evidence="1" id="KW-0812">Transmembrane</keyword>
<sequence>MTRKRKITATGIDIGIDAIKVVQVVKHGKSFLISNCALIPIKEYLKEGKLIHQPPKFLARMVKADLSRSKLRMQNPAITTSAEDVLYKYFFVPKSVKERMVSFLNLILSSQNINDINFGFSRIEGVSRREKNELVMVALVRNDTLEFIHKFHEGLVQGMNHSVPRPLALYNLITIMKEGTEGALHFCADISNDGLDMAIVAKANAEKPASRLVFFRSVRRKITEENTTQGTYHAIHDEIQQTLMACRRELKLSVFDISHFWVSGERCSDKGLTGYLGERLNKDVRALDTIEAVGIKVSDKKRARGMNYDPRSMAVATGLALGSLNRMPVYMRLVSRLTEIKDRAKRNLRYLKIAMFFVLATAGMTLYYSYSGMKVYKDNAAKAENALSAYINNEGRLVGIAEGQRKLGGQLKKLKDICDKDFSYAALVKLLDVKIPTDITLKNVDIMTVGGFQSLGSSRWLRLEGEVKATEGGDNPLEILKSYVTNLEGVKGFKGVSFREIKELGNRTVTFHIECVTD</sequence>
<keyword evidence="1" id="KW-0472">Membrane</keyword>
<name>I3IR52_9BACT</name>
<accession>I3IR52</accession>
<dbReference type="Pfam" id="PF11104">
    <property type="entry name" value="PilM_2"/>
    <property type="match status" value="1"/>
</dbReference>
<proteinExistence type="predicted"/>
<reference evidence="2 3" key="1">
    <citation type="journal article" date="2012" name="FEBS Lett.">
        <title>Anammox organism KSU-1 expresses a NirK-type copper-containing nitrite reductase instead of a NirS-type with cytochrome cd1.</title>
        <authorList>
            <person name="Hira D."/>
            <person name="Toh H."/>
            <person name="Migita C.T."/>
            <person name="Okubo H."/>
            <person name="Nishiyama T."/>
            <person name="Hattori M."/>
            <person name="Furukawa K."/>
            <person name="Fujii T."/>
        </authorList>
    </citation>
    <scope>NUCLEOTIDE SEQUENCE [LARGE SCALE GENOMIC DNA]</scope>
</reference>
<dbReference type="EMBL" id="BAFH01000004">
    <property type="protein sequence ID" value="GAB64197.1"/>
    <property type="molecule type" value="Genomic_DNA"/>
</dbReference>
<organism evidence="2 3">
    <name type="scientific">Candidatus Jettenia caeni</name>
    <dbReference type="NCBI Taxonomy" id="247490"/>
    <lineage>
        <taxon>Bacteria</taxon>
        <taxon>Pseudomonadati</taxon>
        <taxon>Planctomycetota</taxon>
        <taxon>Candidatus Brocadiia</taxon>
        <taxon>Candidatus Brocadiales</taxon>
        <taxon>Candidatus Brocadiaceae</taxon>
        <taxon>Candidatus Jettenia</taxon>
    </lineage>
</organism>
<dbReference type="Proteomes" id="UP000002985">
    <property type="component" value="Unassembled WGS sequence"/>
</dbReference>